<dbReference type="AlphaFoldDB" id="A0A6J7EWL3"/>
<protein>
    <submittedName>
        <fullName evidence="2">Unannotated protein</fullName>
    </submittedName>
</protein>
<name>A0A6J7EWL3_9ZZZZ</name>
<keyword evidence="1" id="KW-0812">Transmembrane</keyword>
<feature type="transmembrane region" description="Helical" evidence="1">
    <location>
        <begin position="110"/>
        <end position="128"/>
    </location>
</feature>
<feature type="transmembrane region" description="Helical" evidence="1">
    <location>
        <begin position="163"/>
        <end position="189"/>
    </location>
</feature>
<proteinExistence type="predicted"/>
<feature type="transmembrane region" description="Helical" evidence="1">
    <location>
        <begin position="42"/>
        <end position="61"/>
    </location>
</feature>
<keyword evidence="1" id="KW-1133">Transmembrane helix</keyword>
<gene>
    <name evidence="2" type="ORF">UFOPK3376_02123</name>
</gene>
<feature type="transmembrane region" description="Helical" evidence="1">
    <location>
        <begin position="73"/>
        <end position="90"/>
    </location>
</feature>
<accession>A0A6J7EWL3</accession>
<reference evidence="2" key="1">
    <citation type="submission" date="2020-05" db="EMBL/GenBank/DDBJ databases">
        <authorList>
            <person name="Chiriac C."/>
            <person name="Salcher M."/>
            <person name="Ghai R."/>
            <person name="Kavagutti S V."/>
        </authorList>
    </citation>
    <scope>NUCLEOTIDE SEQUENCE</scope>
</reference>
<feature type="transmembrane region" description="Helical" evidence="1">
    <location>
        <begin position="134"/>
        <end position="156"/>
    </location>
</feature>
<evidence type="ECO:0000256" key="1">
    <source>
        <dbReference type="SAM" id="Phobius"/>
    </source>
</evidence>
<dbReference type="EMBL" id="CAFBLP010000059">
    <property type="protein sequence ID" value="CAB4885470.1"/>
    <property type="molecule type" value="Genomic_DNA"/>
</dbReference>
<sequence length="431" mass="46476">MRQTDSVPTSTTARRVERSLSLMAGSDAWSDGERQFSPIGRAAEILFALALVSATTSLWMYRLVRPGQYETTALRWAPVAFTLTCGVLMIRPIRAVFGLSAAGGTPAARALIRSALALTLVISAYAVMPGWSSLIAWPIGIAIGADAALTAWVIGWRLSPMRWWLSFLLSPLHLGVAGGLLGAAAYQGWGNALRVAVPIYVAVHLWVLVASVVAWGLGQLRLLEAQTTSSIATIAHRESHRRTAHWLHDDLCAQLRLVTLHVQAGNSTMDEINTMLGDLDTRIRLWQLEGLFEAGPVSVAEILQPYLRRAQSEGVVIDHVPSFEEASLLLPSDVGRTFDRAVAVLTSNALNAGARHLSYEVHHSPHSATLTIIDDAGGLAMTQPPIGRGLWTLRQDLGEDNLKFTATALGTRAEATIALNARIDDVAAVAR</sequence>
<evidence type="ECO:0000313" key="2">
    <source>
        <dbReference type="EMBL" id="CAB4885470.1"/>
    </source>
</evidence>
<organism evidence="2">
    <name type="scientific">freshwater metagenome</name>
    <dbReference type="NCBI Taxonomy" id="449393"/>
    <lineage>
        <taxon>unclassified sequences</taxon>
        <taxon>metagenomes</taxon>
        <taxon>ecological metagenomes</taxon>
    </lineage>
</organism>
<keyword evidence="1" id="KW-0472">Membrane</keyword>
<feature type="transmembrane region" description="Helical" evidence="1">
    <location>
        <begin position="195"/>
        <end position="217"/>
    </location>
</feature>